<dbReference type="InterPro" id="IPR007860">
    <property type="entry name" value="DNA_mmatch_repair_MutS_con_dom"/>
</dbReference>
<dbReference type="SUPFAM" id="SSF52540">
    <property type="entry name" value="P-loop containing nucleoside triphosphate hydrolases"/>
    <property type="match status" value="1"/>
</dbReference>
<dbReference type="Pfam" id="PF01624">
    <property type="entry name" value="MutS_I"/>
    <property type="match status" value="1"/>
</dbReference>
<dbReference type="InterPro" id="IPR007696">
    <property type="entry name" value="DNA_mismatch_repair_MutS_core"/>
</dbReference>
<evidence type="ECO:0000256" key="1">
    <source>
        <dbReference type="ARBA" id="ARBA00006271"/>
    </source>
</evidence>
<dbReference type="SMART" id="SM00533">
    <property type="entry name" value="MUTSd"/>
    <property type="match status" value="1"/>
</dbReference>
<evidence type="ECO:0000313" key="10">
    <source>
        <dbReference type="Proteomes" id="UP000510647"/>
    </source>
</evidence>
<dbReference type="InterPro" id="IPR027417">
    <property type="entry name" value="P-loop_NTPase"/>
</dbReference>
<dbReference type="EMBL" id="CP059269">
    <property type="protein sequence ID" value="QLQ79662.1"/>
    <property type="molecule type" value="Genomic_DNA"/>
</dbReference>
<dbReference type="GO" id="GO:0030983">
    <property type="term" value="F:mismatched DNA binding"/>
    <property type="evidence" value="ECO:0007669"/>
    <property type="project" value="InterPro"/>
</dbReference>
<dbReference type="Gene3D" id="3.40.1170.10">
    <property type="entry name" value="DNA repair protein MutS, domain I"/>
    <property type="match status" value="1"/>
</dbReference>
<evidence type="ECO:0000313" key="9">
    <source>
        <dbReference type="EMBL" id="QLQ79662.1"/>
    </source>
</evidence>
<reference evidence="9 10" key="1">
    <citation type="submission" date="2020-06" db="EMBL/GenBank/DDBJ databases">
        <title>The yeast mating-type switching endonuclease HO is a domesticated member of an unorthodox homing genetic element family.</title>
        <authorList>
            <person name="Coughlan A.Y."/>
            <person name="Lombardi L."/>
            <person name="Braun-Galleani S."/>
            <person name="Martos A.R."/>
            <person name="Galeote V."/>
            <person name="Bigey F."/>
            <person name="Dequin S."/>
            <person name="Byrne K.P."/>
            <person name="Wolfe K.H."/>
        </authorList>
    </citation>
    <scope>NUCLEOTIDE SEQUENCE [LARGE SCALE GENOMIC DNA]</scope>
    <source>
        <strain evidence="9 10">CBS2947</strain>
    </source>
</reference>
<dbReference type="Pfam" id="PF00488">
    <property type="entry name" value="MutS_V"/>
    <property type="match status" value="1"/>
</dbReference>
<dbReference type="GO" id="GO:0043504">
    <property type="term" value="P:mitochondrial DNA repair"/>
    <property type="evidence" value="ECO:0007669"/>
    <property type="project" value="TreeGrafter"/>
</dbReference>
<organism evidence="9 10">
    <name type="scientific">Torulaspora globosa</name>
    <dbReference type="NCBI Taxonomy" id="48254"/>
    <lineage>
        <taxon>Eukaryota</taxon>
        <taxon>Fungi</taxon>
        <taxon>Dikarya</taxon>
        <taxon>Ascomycota</taxon>
        <taxon>Saccharomycotina</taxon>
        <taxon>Saccharomycetes</taxon>
        <taxon>Saccharomycetales</taxon>
        <taxon>Saccharomycetaceae</taxon>
        <taxon>Torulaspora</taxon>
    </lineage>
</organism>
<name>A0A7H9HTH7_9SACH</name>
<dbReference type="InterPro" id="IPR036187">
    <property type="entry name" value="DNA_mismatch_repair_MutS_sf"/>
</dbReference>
<evidence type="ECO:0000256" key="2">
    <source>
        <dbReference type="ARBA" id="ARBA00022741"/>
    </source>
</evidence>
<dbReference type="GO" id="GO:0140664">
    <property type="term" value="F:ATP-dependent DNA damage sensor activity"/>
    <property type="evidence" value="ECO:0007669"/>
    <property type="project" value="InterPro"/>
</dbReference>
<feature type="compositionally biased region" description="Acidic residues" evidence="7">
    <location>
        <begin position="530"/>
        <end position="542"/>
    </location>
</feature>
<comment type="similarity">
    <text evidence="1">Belongs to the DNA mismatch repair MutS family.</text>
</comment>
<dbReference type="FunFam" id="3.40.50.300:FF:001238">
    <property type="entry name" value="DNA mismatch repair protein"/>
    <property type="match status" value="1"/>
</dbReference>
<keyword evidence="3" id="KW-0227">DNA damage</keyword>
<accession>A0A7H9HTH7</accession>
<dbReference type="SUPFAM" id="SSF55271">
    <property type="entry name" value="DNA repair protein MutS, domain I"/>
    <property type="match status" value="1"/>
</dbReference>
<evidence type="ECO:0000256" key="4">
    <source>
        <dbReference type="ARBA" id="ARBA00022840"/>
    </source>
</evidence>
<dbReference type="InterPro" id="IPR016151">
    <property type="entry name" value="DNA_mismatch_repair_MutS_N"/>
</dbReference>
<dbReference type="Proteomes" id="UP000510647">
    <property type="component" value="Chromosome 3"/>
</dbReference>
<feature type="region of interest" description="Disordered" evidence="7">
    <location>
        <begin position="523"/>
        <end position="546"/>
    </location>
</feature>
<dbReference type="GO" id="GO:0005739">
    <property type="term" value="C:mitochondrion"/>
    <property type="evidence" value="ECO:0007669"/>
    <property type="project" value="TreeGrafter"/>
</dbReference>
<protein>
    <recommendedName>
        <fullName evidence="8">DNA mismatch repair proteins mutS family domain-containing protein</fullName>
    </recommendedName>
</protein>
<dbReference type="GO" id="GO:0005524">
    <property type="term" value="F:ATP binding"/>
    <property type="evidence" value="ECO:0007669"/>
    <property type="project" value="UniProtKB-KW"/>
</dbReference>
<dbReference type="PANTHER" id="PTHR11361">
    <property type="entry name" value="DNA MISMATCH REPAIR PROTEIN MUTS FAMILY MEMBER"/>
    <property type="match status" value="1"/>
</dbReference>
<dbReference type="PROSITE" id="PS00486">
    <property type="entry name" value="DNA_MISMATCH_REPAIR_2"/>
    <property type="match status" value="1"/>
</dbReference>
<dbReference type="GO" id="GO:0005634">
    <property type="term" value="C:nucleus"/>
    <property type="evidence" value="ECO:0007669"/>
    <property type="project" value="TreeGrafter"/>
</dbReference>
<keyword evidence="4" id="KW-0067">ATP-binding</keyword>
<evidence type="ECO:0000256" key="7">
    <source>
        <dbReference type="SAM" id="MobiDB-lite"/>
    </source>
</evidence>
<keyword evidence="5" id="KW-0238">DNA-binding</keyword>
<dbReference type="Pfam" id="PF05188">
    <property type="entry name" value="MutS_II"/>
    <property type="match status" value="1"/>
</dbReference>
<dbReference type="InterPro" id="IPR045076">
    <property type="entry name" value="MutS"/>
</dbReference>
<dbReference type="Gene3D" id="3.30.420.110">
    <property type="entry name" value="MutS, connector domain"/>
    <property type="match status" value="1"/>
</dbReference>
<dbReference type="Gene3D" id="3.40.50.300">
    <property type="entry name" value="P-loop containing nucleotide triphosphate hydrolases"/>
    <property type="match status" value="1"/>
</dbReference>
<sequence>MRLLARYLRRFGPPIQFLRFNHGLIGQSNAPEISKLTVVLSDTLSRQEKDETIDTNSIPLSLSKTNRKRIEQPKPTLPPSLQYVRDLMDHYKDHVVLTQMGSFYELYFEHASQYGPQLNLSLTEKSYFCGKVPFAGFPVHQLSRHLKILVNTYGYSVTIAEQFKRESAADNDVNKFYRRVTRIVTPGTFIDEAFENLQENTYLLNIEFPENCAERIADPNLKTGLCWCDVSTGEIFVQQVMLKDLVSSITRIQPKEILLDDSLSSYNLESGSWYPELVELKKYFLKYQKLPTRHRTMDSFYSLFAATETEEDLKLLTIQLGNFGQKEIAALRNILIYVSEHMPDLPMNFQIPQRQLTGSIMQIDSRTAAALELHKTVRDNRKRGTLLSTIRRTVSPAGTRLLTQWLSGPSLDLKEIRDRQTMVQYLRNNSEARMNVIEMLKTVQDIPRILQKFSFGRGEALELLQLAHSIQTALELRTYLQEHVSSSSKKIRNIVSSLAERIAFQDPIINEIIENFNERKLVETQKQQEEQDDKADEADENPESMSILSGSEAWVVNPTYSDTLRRCHEHYQTLLNKRENLQQDYHTLLVDTLGAKSVILKQKQSGEYALHVLGSAGNLKGINEYIKDGRKFQESPFHILQQSTQTRWLSHKEWSELSYQLELAVFRIKSEEERIINNFKIAFLKRSNEIRVISDALAHLDVLSSFAVLAEEKNLTCPKVDRSDKLDIIGGRHIMVEDGIMNRSLEKFTENNCKLDGGKLWVITGPNMGGKSTFLRQNAIIVLLAQIGSFVPCSSAHIGLVDKIFSRVGSADDLYNEMSTFMVEMIETSFILQGATKRSLAILDEIGRGTSGKEGVSIAYATLNHLAEENGCRALFATHFGPELREIMTSYGSSALAEKTCFFKSGVIDISETDFCYDYKLRPGICDKSDALKVARTAGFPEKAFNVAKALLS</sequence>
<evidence type="ECO:0000259" key="8">
    <source>
        <dbReference type="PROSITE" id="PS00486"/>
    </source>
</evidence>
<dbReference type="Gene3D" id="1.10.1420.10">
    <property type="match status" value="1"/>
</dbReference>
<dbReference type="InterPro" id="IPR000432">
    <property type="entry name" value="DNA_mismatch_repair_MutS_C"/>
</dbReference>
<dbReference type="AlphaFoldDB" id="A0A7H9HTH7"/>
<keyword evidence="2" id="KW-0547">Nucleotide-binding</keyword>
<feature type="domain" description="DNA mismatch repair proteins mutS family" evidence="8">
    <location>
        <begin position="839"/>
        <end position="855"/>
    </location>
</feature>
<dbReference type="SMART" id="SM00534">
    <property type="entry name" value="MUTSac"/>
    <property type="match status" value="1"/>
</dbReference>
<evidence type="ECO:0000256" key="3">
    <source>
        <dbReference type="ARBA" id="ARBA00022763"/>
    </source>
</evidence>
<dbReference type="InterPro" id="IPR036678">
    <property type="entry name" value="MutS_con_dom_sf"/>
</dbReference>
<evidence type="ECO:0000256" key="5">
    <source>
        <dbReference type="ARBA" id="ARBA00023125"/>
    </source>
</evidence>
<dbReference type="GO" id="GO:0006298">
    <property type="term" value="P:mismatch repair"/>
    <property type="evidence" value="ECO:0007669"/>
    <property type="project" value="InterPro"/>
</dbReference>
<dbReference type="PANTHER" id="PTHR11361:SF34">
    <property type="entry name" value="DNA MISMATCH REPAIR PROTEIN MSH1, MITOCHONDRIAL"/>
    <property type="match status" value="1"/>
</dbReference>
<dbReference type="FunFam" id="3.30.420.110:FF:000020">
    <property type="entry name" value="Msh1p"/>
    <property type="match status" value="1"/>
</dbReference>
<keyword evidence="10" id="KW-1185">Reference proteome</keyword>
<dbReference type="InterPro" id="IPR007695">
    <property type="entry name" value="DNA_mismatch_repair_MutS-lik_N"/>
</dbReference>
<proteinExistence type="inferred from homology"/>
<dbReference type="PIRSF" id="PIRSF037677">
    <property type="entry name" value="DNA_mis_repair_Msh6"/>
    <property type="match status" value="1"/>
</dbReference>
<dbReference type="InterPro" id="IPR017261">
    <property type="entry name" value="DNA_mismatch_repair_MutS/MSH"/>
</dbReference>
<keyword evidence="6" id="KW-0234">DNA repair</keyword>
<dbReference type="SUPFAM" id="SSF48334">
    <property type="entry name" value="DNA repair protein MutS, domain III"/>
    <property type="match status" value="1"/>
</dbReference>
<dbReference type="Pfam" id="PF05192">
    <property type="entry name" value="MutS_III"/>
    <property type="match status" value="1"/>
</dbReference>
<evidence type="ECO:0000256" key="6">
    <source>
        <dbReference type="ARBA" id="ARBA00023204"/>
    </source>
</evidence>
<gene>
    <name evidence="9" type="ORF">HG537_0C03100</name>
</gene>
<dbReference type="OrthoDB" id="2534523at2759"/>
<dbReference type="SUPFAM" id="SSF53150">
    <property type="entry name" value="DNA repair protein MutS, domain II"/>
    <property type="match status" value="1"/>
</dbReference>